<evidence type="ECO:0000313" key="7">
    <source>
        <dbReference type="Proteomes" id="UP000422837"/>
    </source>
</evidence>
<dbReference type="EMBL" id="JARQDV010000002">
    <property type="protein sequence ID" value="MDT2964133.1"/>
    <property type="molecule type" value="Genomic_DNA"/>
</dbReference>
<dbReference type="EMBL" id="QRMZ01000006">
    <property type="protein sequence ID" value="RHK07082.1"/>
    <property type="molecule type" value="Genomic_DNA"/>
</dbReference>
<evidence type="ECO:0000313" key="8">
    <source>
        <dbReference type="Proteomes" id="UP001253851"/>
    </source>
</evidence>
<dbReference type="GeneID" id="91576424"/>
<feature type="transmembrane region" description="Helical" evidence="1">
    <location>
        <begin position="12"/>
        <end position="36"/>
    </location>
</feature>
<keyword evidence="1" id="KW-0812">Transmembrane</keyword>
<evidence type="ECO:0000313" key="6">
    <source>
        <dbReference type="Proteomes" id="UP000286288"/>
    </source>
</evidence>
<gene>
    <name evidence="5" type="ORF">DW084_06200</name>
    <name evidence="4" type="ORF">GFU50_13530</name>
    <name evidence="2" type="ORF">P7I32_05890</name>
    <name evidence="3" type="ORF">P7I34_05030</name>
</gene>
<dbReference type="EMBL" id="JARQDZ010000002">
    <property type="protein sequence ID" value="MDT2982015.1"/>
    <property type="molecule type" value="Genomic_DNA"/>
</dbReference>
<organism evidence="5 6">
    <name type="scientific">Enterococcus casseliflavus</name>
    <name type="common">Enterococcus flavescens</name>
    <dbReference type="NCBI Taxonomy" id="37734"/>
    <lineage>
        <taxon>Bacteria</taxon>
        <taxon>Bacillati</taxon>
        <taxon>Bacillota</taxon>
        <taxon>Bacilli</taxon>
        <taxon>Lactobacillales</taxon>
        <taxon>Enterococcaceae</taxon>
        <taxon>Enterococcus</taxon>
    </lineage>
</organism>
<dbReference type="GO" id="GO:0000428">
    <property type="term" value="C:DNA-directed RNA polymerase complex"/>
    <property type="evidence" value="ECO:0007669"/>
    <property type="project" value="UniProtKB-KW"/>
</dbReference>
<name>A0A1L8SA94_ENTCA</name>
<proteinExistence type="predicted"/>
<dbReference type="Proteomes" id="UP000422837">
    <property type="component" value="Chromosome"/>
</dbReference>
<keyword evidence="5" id="KW-0804">Transcription</keyword>
<dbReference type="EMBL" id="CP046123">
    <property type="protein sequence ID" value="QGN30467.1"/>
    <property type="molecule type" value="Genomic_DNA"/>
</dbReference>
<evidence type="ECO:0000313" key="5">
    <source>
        <dbReference type="EMBL" id="RHK07082.1"/>
    </source>
</evidence>
<dbReference type="RefSeq" id="WP_005228723.1">
    <property type="nucleotide sequence ID" value="NZ_BAAAXK010000002.1"/>
</dbReference>
<keyword evidence="5" id="KW-0240">DNA-directed RNA polymerase</keyword>
<reference evidence="5 6" key="1">
    <citation type="submission" date="2018-08" db="EMBL/GenBank/DDBJ databases">
        <title>A genome reference for cultivated species of the human gut microbiota.</title>
        <authorList>
            <person name="Zou Y."/>
            <person name="Xue W."/>
            <person name="Luo G."/>
        </authorList>
    </citation>
    <scope>NUCLEOTIDE SEQUENCE [LARGE SCALE GENOMIC DNA]</scope>
    <source>
        <strain evidence="5 6">AF48-16</strain>
    </source>
</reference>
<keyword evidence="1" id="KW-1133">Transmembrane helix</keyword>
<reference evidence="4 7" key="2">
    <citation type="submission" date="2019-11" db="EMBL/GenBank/DDBJ databases">
        <title>Detection and genome characteristic of a blood enterococcus casselifavus isolate from Zhengzhou,china.</title>
        <authorList>
            <person name="Wen P."/>
        </authorList>
    </citation>
    <scope>NUCLEOTIDE SEQUENCE [LARGE SCALE GENOMIC DNA]</scope>
    <source>
        <strain evidence="4 7">EC291</strain>
    </source>
</reference>
<dbReference type="OrthoDB" id="2300232at2"/>
<dbReference type="Pfam" id="PF11772">
    <property type="entry name" value="EpuA"/>
    <property type="match status" value="1"/>
</dbReference>
<keyword evidence="1" id="KW-0472">Membrane</keyword>
<dbReference type="Proteomes" id="UP000286288">
    <property type="component" value="Unassembled WGS sequence"/>
</dbReference>
<dbReference type="InterPro" id="IPR024596">
    <property type="entry name" value="RNApol_su_b/EpuA"/>
</dbReference>
<reference evidence="2 8" key="3">
    <citation type="submission" date="2023-03" db="EMBL/GenBank/DDBJ databases">
        <authorList>
            <person name="Shen W."/>
            <person name="Cai J."/>
        </authorList>
    </citation>
    <scope>NUCLEOTIDE SEQUENCE</scope>
    <source>
        <strain evidence="3 8">B516</strain>
        <strain evidence="2">K72-2</strain>
    </source>
</reference>
<accession>A0A1L8SA94</accession>
<dbReference type="AlphaFoldDB" id="A0A1L8SA94"/>
<protein>
    <submittedName>
        <fullName evidence="5">DNA-directed RNA polymerase subunit beta</fullName>
    </submittedName>
</protein>
<evidence type="ECO:0000313" key="3">
    <source>
        <dbReference type="EMBL" id="MDT2982015.1"/>
    </source>
</evidence>
<dbReference type="Proteomes" id="UP001268896">
    <property type="component" value="Unassembled WGS sequence"/>
</dbReference>
<dbReference type="Proteomes" id="UP001253851">
    <property type="component" value="Unassembled WGS sequence"/>
</dbReference>
<evidence type="ECO:0000313" key="2">
    <source>
        <dbReference type="EMBL" id="MDT2964133.1"/>
    </source>
</evidence>
<evidence type="ECO:0000313" key="4">
    <source>
        <dbReference type="EMBL" id="QGN30467.1"/>
    </source>
</evidence>
<sequence length="58" mass="6558">MKLNRYILTSLIKILIVILLAILLFLAGTMIGYGVIGDGSPFKVFSPSLWNHIFEFMK</sequence>
<evidence type="ECO:0000256" key="1">
    <source>
        <dbReference type="SAM" id="Phobius"/>
    </source>
</evidence>